<accession>A0ACC3SRL5</accession>
<evidence type="ECO:0000313" key="1">
    <source>
        <dbReference type="EMBL" id="KAK9234253.1"/>
    </source>
</evidence>
<name>A0ACC3SRL5_LIPKO</name>
<proteinExistence type="predicted"/>
<evidence type="ECO:0000313" key="2">
    <source>
        <dbReference type="Proteomes" id="UP001433508"/>
    </source>
</evidence>
<protein>
    <submittedName>
        <fullName evidence="1">Uncharacterized protein</fullName>
    </submittedName>
</protein>
<organism evidence="1 2">
    <name type="scientific">Lipomyces kononenkoae</name>
    <name type="common">Yeast</name>
    <dbReference type="NCBI Taxonomy" id="34357"/>
    <lineage>
        <taxon>Eukaryota</taxon>
        <taxon>Fungi</taxon>
        <taxon>Dikarya</taxon>
        <taxon>Ascomycota</taxon>
        <taxon>Saccharomycotina</taxon>
        <taxon>Lipomycetes</taxon>
        <taxon>Lipomycetales</taxon>
        <taxon>Lipomycetaceae</taxon>
        <taxon>Lipomyces</taxon>
    </lineage>
</organism>
<keyword evidence="2" id="KW-1185">Reference proteome</keyword>
<gene>
    <name evidence="1" type="ORF">V1525DRAFT_72747</name>
</gene>
<dbReference type="EMBL" id="MU971495">
    <property type="protein sequence ID" value="KAK9234253.1"/>
    <property type="molecule type" value="Genomic_DNA"/>
</dbReference>
<sequence>MTVARVPIPTNVFEHPSFIMSRLHNIIESGFLNILDLLRTPPTDDLSNFLGYCDAWATMLIGHHDAEENSLFPILNTKLDFSAEQEQHKKVFSSIEKFTTYVRAARADNTKFDASLLTEVLAGAKKVLLTHLHDEIEHLEASRLRAVFSETDIKKMTESMRKYSLAHQDPFVALPFIVGHTPPEYRSWPRLPWMVANVILPQIIARKHSGWWKYAPYRFRV</sequence>
<reference evidence="2" key="1">
    <citation type="journal article" date="2024" name="Front. Bioeng. Biotechnol.">
        <title>Genome-scale model development and genomic sequencing of the oleaginous clade Lipomyces.</title>
        <authorList>
            <person name="Czajka J.J."/>
            <person name="Han Y."/>
            <person name="Kim J."/>
            <person name="Mondo S.J."/>
            <person name="Hofstad B.A."/>
            <person name="Robles A."/>
            <person name="Haridas S."/>
            <person name="Riley R."/>
            <person name="LaButti K."/>
            <person name="Pangilinan J."/>
            <person name="Andreopoulos W."/>
            <person name="Lipzen A."/>
            <person name="Yan J."/>
            <person name="Wang M."/>
            <person name="Ng V."/>
            <person name="Grigoriev I.V."/>
            <person name="Spatafora J.W."/>
            <person name="Magnuson J.K."/>
            <person name="Baker S.E."/>
            <person name="Pomraning K.R."/>
        </authorList>
    </citation>
    <scope>NUCLEOTIDE SEQUENCE [LARGE SCALE GENOMIC DNA]</scope>
    <source>
        <strain evidence="2">CBS 7786</strain>
    </source>
</reference>
<dbReference type="Proteomes" id="UP001433508">
    <property type="component" value="Unassembled WGS sequence"/>
</dbReference>
<comment type="caution">
    <text evidence="1">The sequence shown here is derived from an EMBL/GenBank/DDBJ whole genome shotgun (WGS) entry which is preliminary data.</text>
</comment>